<keyword evidence="6" id="KW-1185">Reference proteome</keyword>
<dbReference type="InterPro" id="IPR036388">
    <property type="entry name" value="WH-like_DNA-bd_sf"/>
</dbReference>
<evidence type="ECO:0000256" key="2">
    <source>
        <dbReference type="ARBA" id="ARBA00023125"/>
    </source>
</evidence>
<dbReference type="InterPro" id="IPR011991">
    <property type="entry name" value="ArsR-like_HTH"/>
</dbReference>
<evidence type="ECO:0000259" key="4">
    <source>
        <dbReference type="PROSITE" id="PS50987"/>
    </source>
</evidence>
<dbReference type="PRINTS" id="PR00778">
    <property type="entry name" value="HTHARSR"/>
</dbReference>
<dbReference type="InterPro" id="IPR051011">
    <property type="entry name" value="Metal_resp_trans_reg"/>
</dbReference>
<dbReference type="PANTHER" id="PTHR43132">
    <property type="entry name" value="ARSENICAL RESISTANCE OPERON REPRESSOR ARSR-RELATED"/>
    <property type="match status" value="1"/>
</dbReference>
<evidence type="ECO:0000313" key="6">
    <source>
        <dbReference type="Proteomes" id="UP000680714"/>
    </source>
</evidence>
<keyword evidence="1" id="KW-0805">Transcription regulation</keyword>
<protein>
    <submittedName>
        <fullName evidence="5">Helix-turn-helix transcriptional regulator</fullName>
    </submittedName>
</protein>
<keyword evidence="2" id="KW-0238">DNA-binding</keyword>
<keyword evidence="3" id="KW-0804">Transcription</keyword>
<dbReference type="NCBIfam" id="NF033788">
    <property type="entry name" value="HTH_metalloreg"/>
    <property type="match status" value="1"/>
</dbReference>
<gene>
    <name evidence="5" type="ORF">KEC16_07250</name>
</gene>
<evidence type="ECO:0000313" key="5">
    <source>
        <dbReference type="EMBL" id="MBR9971505.1"/>
    </source>
</evidence>
<dbReference type="InterPro" id="IPR036390">
    <property type="entry name" value="WH_DNA-bd_sf"/>
</dbReference>
<dbReference type="SMART" id="SM00418">
    <property type="entry name" value="HTH_ARSR"/>
    <property type="match status" value="1"/>
</dbReference>
<name>A0ABS5IAU1_9PROT</name>
<accession>A0ABS5IAU1</accession>
<dbReference type="Gene3D" id="1.10.10.10">
    <property type="entry name" value="Winged helix-like DNA-binding domain superfamily/Winged helix DNA-binding domain"/>
    <property type="match status" value="1"/>
</dbReference>
<dbReference type="EMBL" id="JAGTUF010000004">
    <property type="protein sequence ID" value="MBR9971505.1"/>
    <property type="molecule type" value="Genomic_DNA"/>
</dbReference>
<dbReference type="PANTHER" id="PTHR43132:SF2">
    <property type="entry name" value="ARSENICAL RESISTANCE OPERON REPRESSOR ARSR-RELATED"/>
    <property type="match status" value="1"/>
</dbReference>
<dbReference type="SUPFAM" id="SSF46785">
    <property type="entry name" value="Winged helix' DNA-binding domain"/>
    <property type="match status" value="1"/>
</dbReference>
<dbReference type="PROSITE" id="PS50987">
    <property type="entry name" value="HTH_ARSR_2"/>
    <property type="match status" value="1"/>
</dbReference>
<comment type="caution">
    <text evidence="5">The sequence shown here is derived from an EMBL/GenBank/DDBJ whole genome shotgun (WGS) entry which is preliminary data.</text>
</comment>
<dbReference type="CDD" id="cd00090">
    <property type="entry name" value="HTH_ARSR"/>
    <property type="match status" value="1"/>
</dbReference>
<dbReference type="Proteomes" id="UP000680714">
    <property type="component" value="Unassembled WGS sequence"/>
</dbReference>
<dbReference type="RefSeq" id="WP_211547397.1">
    <property type="nucleotide sequence ID" value="NZ_JAGTUF010000004.1"/>
</dbReference>
<sequence length="99" mass="10941">MEISEALEALTSLSQEIRLRVFRLLVTASPHGLPAGAIAEELAVPANTLSFHLNHLRHAGLVSVRRQGRMQIYTARCDQVEFLKDFLTENCCTKSSCAS</sequence>
<dbReference type="Pfam" id="PF12840">
    <property type="entry name" value="HTH_20"/>
    <property type="match status" value="1"/>
</dbReference>
<reference evidence="5 6" key="1">
    <citation type="submission" date="2021-04" db="EMBL/GenBank/DDBJ databases">
        <title>Magnetospirillum sulfuroxidans sp. nov., a facultative chemolithoautotrophic sulfur-oxidizing alphaproteobacterium isolated from freshwater sediment and proposals for Paramagetospirillum gen. nov., and Magnetospirillaceae fam. nov.</title>
        <authorList>
            <person name="Koziaeva V."/>
            <person name="Geelhoed J.S."/>
            <person name="Sorokin D.Y."/>
            <person name="Grouzdev D.S."/>
        </authorList>
    </citation>
    <scope>NUCLEOTIDE SEQUENCE [LARGE SCALE GENOMIC DNA]</scope>
    <source>
        <strain evidence="5 6">J10</strain>
    </source>
</reference>
<feature type="domain" description="HTH arsR-type" evidence="4">
    <location>
        <begin position="1"/>
        <end position="95"/>
    </location>
</feature>
<dbReference type="InterPro" id="IPR001845">
    <property type="entry name" value="HTH_ArsR_DNA-bd_dom"/>
</dbReference>
<organism evidence="5 6">
    <name type="scientific">Magnetospirillum sulfuroxidans</name>
    <dbReference type="NCBI Taxonomy" id="611300"/>
    <lineage>
        <taxon>Bacteria</taxon>
        <taxon>Pseudomonadati</taxon>
        <taxon>Pseudomonadota</taxon>
        <taxon>Alphaproteobacteria</taxon>
        <taxon>Rhodospirillales</taxon>
        <taxon>Rhodospirillaceae</taxon>
        <taxon>Magnetospirillum</taxon>
    </lineage>
</organism>
<proteinExistence type="predicted"/>
<evidence type="ECO:0000256" key="1">
    <source>
        <dbReference type="ARBA" id="ARBA00023015"/>
    </source>
</evidence>
<evidence type="ECO:0000256" key="3">
    <source>
        <dbReference type="ARBA" id="ARBA00023163"/>
    </source>
</evidence>